<dbReference type="OrthoDB" id="4117056at2"/>
<keyword evidence="4" id="KW-1185">Reference proteome</keyword>
<proteinExistence type="predicted"/>
<feature type="signal peptide" evidence="2">
    <location>
        <begin position="1"/>
        <end position="26"/>
    </location>
</feature>
<evidence type="ECO:0000313" key="3">
    <source>
        <dbReference type="EMBL" id="SFE75164.1"/>
    </source>
</evidence>
<organism evidence="3 4">
    <name type="scientific">Actinacidiphila alni</name>
    <dbReference type="NCBI Taxonomy" id="380248"/>
    <lineage>
        <taxon>Bacteria</taxon>
        <taxon>Bacillati</taxon>
        <taxon>Actinomycetota</taxon>
        <taxon>Actinomycetes</taxon>
        <taxon>Kitasatosporales</taxon>
        <taxon>Streptomycetaceae</taxon>
        <taxon>Actinacidiphila</taxon>
    </lineage>
</organism>
<evidence type="ECO:0008006" key="5">
    <source>
        <dbReference type="Google" id="ProtNLM"/>
    </source>
</evidence>
<evidence type="ECO:0000256" key="1">
    <source>
        <dbReference type="SAM" id="MobiDB-lite"/>
    </source>
</evidence>
<evidence type="ECO:0000313" key="4">
    <source>
        <dbReference type="Proteomes" id="UP000199323"/>
    </source>
</evidence>
<dbReference type="AlphaFoldDB" id="A0A1I2D3U2"/>
<feature type="region of interest" description="Disordered" evidence="1">
    <location>
        <begin position="353"/>
        <end position="373"/>
    </location>
</feature>
<feature type="compositionally biased region" description="Low complexity" evidence="1">
    <location>
        <begin position="355"/>
        <end position="373"/>
    </location>
</feature>
<gene>
    <name evidence="3" type="ORF">SAMN05216251_10566</name>
</gene>
<feature type="chain" id="PRO_5011504075" description="Lipoprotein" evidence="2">
    <location>
        <begin position="27"/>
        <end position="373"/>
    </location>
</feature>
<reference evidence="3 4" key="1">
    <citation type="submission" date="2016-10" db="EMBL/GenBank/DDBJ databases">
        <authorList>
            <person name="de Groot N.N."/>
        </authorList>
    </citation>
    <scope>NUCLEOTIDE SEQUENCE [LARGE SCALE GENOMIC DNA]</scope>
    <source>
        <strain evidence="3 4">CGMCC 4.3510</strain>
    </source>
</reference>
<evidence type="ECO:0000256" key="2">
    <source>
        <dbReference type="SAM" id="SignalP"/>
    </source>
</evidence>
<accession>A0A1I2D3U2</accession>
<dbReference type="Proteomes" id="UP000199323">
    <property type="component" value="Unassembled WGS sequence"/>
</dbReference>
<dbReference type="STRING" id="380248.SAMN05216251_10566"/>
<dbReference type="EMBL" id="FONG01000005">
    <property type="protein sequence ID" value="SFE75164.1"/>
    <property type="molecule type" value="Genomic_DNA"/>
</dbReference>
<sequence>MRKGLAAAGVVALIAAGSAACGTAAAATPDVKVKKGLDKLSDEKALSLGLHFGGSADQIWSSLQGEDDFTKDDAALLAKLRVDLSLSADKALKDVEEGDTSSGAFRISADGSGKKSLLELRSVDKKLYVRLDLKGFEALDTGTSSNKDLAELDKFLGSADDLPSSLGSVKAALNGDWVSIDPKAFGDFAKSMSKNAGGDSPLGALPDTSKGLDAKSQKQLVDGLRKALKDNAKFKDLGNHDGADHVQVTVPARQVAKELEASLGSLTKQIPDFKPSDLDDVPNKSVSLDVAVKGGKVSAITFDAAQLDDGAKGKLPIVLDVDTDADAVEAPSGAKTLNPQDIMGLIMYSFGGGPDSSSGSGTSDSSADDSLYS</sequence>
<dbReference type="RefSeq" id="WP_093713103.1">
    <property type="nucleotide sequence ID" value="NZ_FONG01000005.1"/>
</dbReference>
<keyword evidence="2" id="KW-0732">Signal</keyword>
<name>A0A1I2D3U2_9ACTN</name>
<protein>
    <recommendedName>
        <fullName evidence="5">Lipoprotein</fullName>
    </recommendedName>
</protein>
<dbReference type="PROSITE" id="PS51257">
    <property type="entry name" value="PROKAR_LIPOPROTEIN"/>
    <property type="match status" value="1"/>
</dbReference>